<proteinExistence type="predicted"/>
<comment type="caution">
    <text evidence="2">The sequence shown here is derived from an EMBL/GenBank/DDBJ whole genome shotgun (WGS) entry which is preliminary data.</text>
</comment>
<organism evidence="2 3">
    <name type="scientific">Cryptolaemus montrouzieri</name>
    <dbReference type="NCBI Taxonomy" id="559131"/>
    <lineage>
        <taxon>Eukaryota</taxon>
        <taxon>Metazoa</taxon>
        <taxon>Ecdysozoa</taxon>
        <taxon>Arthropoda</taxon>
        <taxon>Hexapoda</taxon>
        <taxon>Insecta</taxon>
        <taxon>Pterygota</taxon>
        <taxon>Neoptera</taxon>
        <taxon>Endopterygota</taxon>
        <taxon>Coleoptera</taxon>
        <taxon>Polyphaga</taxon>
        <taxon>Cucujiformia</taxon>
        <taxon>Coccinelloidea</taxon>
        <taxon>Coccinellidae</taxon>
        <taxon>Scymninae</taxon>
        <taxon>Scymnini</taxon>
        <taxon>Cryptolaemus</taxon>
    </lineage>
</organism>
<dbReference type="EMBL" id="JABFTP020000083">
    <property type="protein sequence ID" value="KAL3276006.1"/>
    <property type="molecule type" value="Genomic_DNA"/>
</dbReference>
<dbReference type="AlphaFoldDB" id="A0ABD2NB73"/>
<name>A0ABD2NB73_9CUCU</name>
<dbReference type="Proteomes" id="UP001516400">
    <property type="component" value="Unassembled WGS sequence"/>
</dbReference>
<accession>A0ABD2NB73</accession>
<sequence length="131" mass="15669">MDEENWGIRTNNQIIKDILNDEDIVKFIKSRGLHWFRHVQRVKDARMPKKFLKGDHDWVIQEQVQKEIAWANQTSCRFHRIEAQDRDELNCRTRLEFKSRNKRNAKLELKARATLDQTGTKGPEKRMIPEG</sequence>
<feature type="compositionally biased region" description="Basic and acidic residues" evidence="1">
    <location>
        <begin position="122"/>
        <end position="131"/>
    </location>
</feature>
<reference evidence="2 3" key="1">
    <citation type="journal article" date="2021" name="BMC Biol.">
        <title>Horizontally acquired antibacterial genes associated with adaptive radiation of ladybird beetles.</title>
        <authorList>
            <person name="Li H.S."/>
            <person name="Tang X.F."/>
            <person name="Huang Y.H."/>
            <person name="Xu Z.Y."/>
            <person name="Chen M.L."/>
            <person name="Du X.Y."/>
            <person name="Qiu B.Y."/>
            <person name="Chen P.T."/>
            <person name="Zhang W."/>
            <person name="Slipinski A."/>
            <person name="Escalona H.E."/>
            <person name="Waterhouse R.M."/>
            <person name="Zwick A."/>
            <person name="Pang H."/>
        </authorList>
    </citation>
    <scope>NUCLEOTIDE SEQUENCE [LARGE SCALE GENOMIC DNA]</scope>
    <source>
        <strain evidence="2">SYSU2018</strain>
    </source>
</reference>
<evidence type="ECO:0000313" key="3">
    <source>
        <dbReference type="Proteomes" id="UP001516400"/>
    </source>
</evidence>
<gene>
    <name evidence="2" type="ORF">HHI36_020737</name>
</gene>
<keyword evidence="3" id="KW-1185">Reference proteome</keyword>
<feature type="region of interest" description="Disordered" evidence="1">
    <location>
        <begin position="112"/>
        <end position="131"/>
    </location>
</feature>
<protein>
    <submittedName>
        <fullName evidence="2">Uncharacterized protein</fullName>
    </submittedName>
</protein>
<evidence type="ECO:0000313" key="2">
    <source>
        <dbReference type="EMBL" id="KAL3276006.1"/>
    </source>
</evidence>
<evidence type="ECO:0000256" key="1">
    <source>
        <dbReference type="SAM" id="MobiDB-lite"/>
    </source>
</evidence>